<dbReference type="AlphaFoldDB" id="I1PZT0"/>
<accession>I1PZT0</accession>
<sequence length="117" mass="14283">TKSRSLSEQQNMMMAFASMAPLAWSWSWHRQHLYVPYLYPYDLFFKSMELCPARLRFRHCYRDNFDSVCMLVCWTVWKERNARVFDQRSRIPEQLAEAIKEEVLLWKEAGYFETNNR</sequence>
<dbReference type="HOGENOM" id="CLU_000680_31_1_1"/>
<dbReference type="PANTHER" id="PTHR47746:SF90">
    <property type="entry name" value="OS02G0155201 PROTEIN"/>
    <property type="match status" value="1"/>
</dbReference>
<name>I1PZT0_ORYGL</name>
<reference evidence="1" key="1">
    <citation type="submission" date="2015-06" db="UniProtKB">
        <authorList>
            <consortium name="EnsemblPlants"/>
        </authorList>
    </citation>
    <scope>IDENTIFICATION</scope>
</reference>
<keyword evidence="2" id="KW-1185">Reference proteome</keyword>
<protein>
    <submittedName>
        <fullName evidence="1">Uncharacterized protein</fullName>
    </submittedName>
</protein>
<reference evidence="1 2" key="2">
    <citation type="submission" date="2018-04" db="EMBL/GenBank/DDBJ databases">
        <title>OglaRS2 (Oryza glaberrima Reference Sequence Version 2).</title>
        <authorList>
            <person name="Zhang J."/>
            <person name="Kudrna D."/>
            <person name="Lee S."/>
            <person name="Talag J."/>
            <person name="Rajasekar S."/>
            <person name="Wing R.A."/>
        </authorList>
    </citation>
    <scope>NUCLEOTIDE SEQUENCE [LARGE SCALE GENOMIC DNA]</scope>
    <source>
        <strain evidence="1 2">cv. IRGC 96717</strain>
    </source>
</reference>
<evidence type="ECO:0000313" key="1">
    <source>
        <dbReference type="EnsemblPlants" id="ORGLA06G0039300.1"/>
    </source>
</evidence>
<evidence type="ECO:0000313" key="2">
    <source>
        <dbReference type="Proteomes" id="UP000007306"/>
    </source>
</evidence>
<dbReference type="EnsemblPlants" id="ORGLA06G0039300.1">
    <property type="protein sequence ID" value="ORGLA06G0039300.1"/>
    <property type="gene ID" value="ORGLA06G0039300"/>
</dbReference>
<dbReference type="Proteomes" id="UP000007306">
    <property type="component" value="Chromosome 6"/>
</dbReference>
<organism evidence="1 2">
    <name type="scientific">Oryza glaberrima</name>
    <name type="common">African rice</name>
    <dbReference type="NCBI Taxonomy" id="4538"/>
    <lineage>
        <taxon>Eukaryota</taxon>
        <taxon>Viridiplantae</taxon>
        <taxon>Streptophyta</taxon>
        <taxon>Embryophyta</taxon>
        <taxon>Tracheophyta</taxon>
        <taxon>Spermatophyta</taxon>
        <taxon>Magnoliopsida</taxon>
        <taxon>Liliopsida</taxon>
        <taxon>Poales</taxon>
        <taxon>Poaceae</taxon>
        <taxon>BOP clade</taxon>
        <taxon>Oryzoideae</taxon>
        <taxon>Oryzeae</taxon>
        <taxon>Oryzinae</taxon>
        <taxon>Oryza</taxon>
    </lineage>
</organism>
<proteinExistence type="predicted"/>
<dbReference type="PANTHER" id="PTHR47746">
    <property type="entry name" value="ZF-RVT DOMAIN-CONTAINING PROTEIN"/>
    <property type="match status" value="1"/>
</dbReference>
<dbReference type="Gramene" id="ORGLA06G0039300.1">
    <property type="protein sequence ID" value="ORGLA06G0039300.1"/>
    <property type="gene ID" value="ORGLA06G0039300"/>
</dbReference>